<keyword evidence="3" id="KW-1185">Reference proteome</keyword>
<keyword evidence="1" id="KW-1133">Transmembrane helix</keyword>
<dbReference type="AlphaFoldDB" id="A0A1M6E1M1"/>
<evidence type="ECO:0000313" key="3">
    <source>
        <dbReference type="Proteomes" id="UP000184432"/>
    </source>
</evidence>
<feature type="transmembrane region" description="Helical" evidence="1">
    <location>
        <begin position="6"/>
        <end position="23"/>
    </location>
</feature>
<dbReference type="EMBL" id="FQYP01000003">
    <property type="protein sequence ID" value="SHI79397.1"/>
    <property type="molecule type" value="Genomic_DNA"/>
</dbReference>
<proteinExistence type="predicted"/>
<name>A0A1M6E1M1_9FLAO</name>
<organism evidence="2 3">
    <name type="scientific">Aquimarina spongiae</name>
    <dbReference type="NCBI Taxonomy" id="570521"/>
    <lineage>
        <taxon>Bacteria</taxon>
        <taxon>Pseudomonadati</taxon>
        <taxon>Bacteroidota</taxon>
        <taxon>Flavobacteriia</taxon>
        <taxon>Flavobacteriales</taxon>
        <taxon>Flavobacteriaceae</taxon>
        <taxon>Aquimarina</taxon>
    </lineage>
</organism>
<keyword evidence="1" id="KW-0812">Transmembrane</keyword>
<reference evidence="3" key="1">
    <citation type="submission" date="2016-11" db="EMBL/GenBank/DDBJ databases">
        <authorList>
            <person name="Varghese N."/>
            <person name="Submissions S."/>
        </authorList>
    </citation>
    <scope>NUCLEOTIDE SEQUENCE [LARGE SCALE GENOMIC DNA]</scope>
    <source>
        <strain evidence="3">DSM 22623</strain>
    </source>
</reference>
<protein>
    <submittedName>
        <fullName evidence="2">Uncharacterized protein</fullName>
    </submittedName>
</protein>
<gene>
    <name evidence="2" type="ORF">SAMN04488508_103160</name>
</gene>
<dbReference type="Proteomes" id="UP000184432">
    <property type="component" value="Unassembled WGS sequence"/>
</dbReference>
<accession>A0A1M6E1M1</accession>
<evidence type="ECO:0000313" key="2">
    <source>
        <dbReference type="EMBL" id="SHI79397.1"/>
    </source>
</evidence>
<evidence type="ECO:0000256" key="1">
    <source>
        <dbReference type="SAM" id="Phobius"/>
    </source>
</evidence>
<dbReference type="OrthoDB" id="797788at2"/>
<sequence length="113" mass="12323">MKIDSYTKFLLTVIAISLVIIVVRDIGIVPKAYANTSTNSAYGIIPINEDGSITVRLSSADEIDVNIKNIDTYDKLRVDINDISTQDELPINLEEIGGYPVSSGGPIKVKLQQ</sequence>
<keyword evidence="1" id="KW-0472">Membrane</keyword>
<dbReference type="RefSeq" id="WP_073315520.1">
    <property type="nucleotide sequence ID" value="NZ_FQYP01000003.1"/>
</dbReference>